<dbReference type="Pfam" id="PF13966">
    <property type="entry name" value="zf-RVT"/>
    <property type="match status" value="1"/>
</dbReference>
<accession>A0AAV2E4D7</accession>
<evidence type="ECO:0000313" key="4">
    <source>
        <dbReference type="Proteomes" id="UP001497516"/>
    </source>
</evidence>
<reference evidence="3 4" key="1">
    <citation type="submission" date="2024-04" db="EMBL/GenBank/DDBJ databases">
        <authorList>
            <person name="Fracassetti M."/>
        </authorList>
    </citation>
    <scope>NUCLEOTIDE SEQUENCE [LARGE SCALE GENOMIC DNA]</scope>
</reference>
<dbReference type="InterPro" id="IPR026960">
    <property type="entry name" value="RVT-Znf"/>
</dbReference>
<evidence type="ECO:0000259" key="1">
    <source>
        <dbReference type="Pfam" id="PF13456"/>
    </source>
</evidence>
<protein>
    <recommendedName>
        <fullName evidence="5">Reverse transcriptase zinc-binding domain-containing protein</fullName>
    </recommendedName>
</protein>
<gene>
    <name evidence="3" type="ORF">LTRI10_LOCUS22201</name>
</gene>
<feature type="domain" description="Reverse transcriptase zinc-binding" evidence="2">
    <location>
        <begin position="172"/>
        <end position="268"/>
    </location>
</feature>
<dbReference type="PANTHER" id="PTHR33116">
    <property type="entry name" value="REVERSE TRANSCRIPTASE ZINC-BINDING DOMAIN-CONTAINING PROTEIN-RELATED-RELATED"/>
    <property type="match status" value="1"/>
</dbReference>
<dbReference type="GO" id="GO:0004523">
    <property type="term" value="F:RNA-DNA hybrid ribonuclease activity"/>
    <property type="evidence" value="ECO:0007669"/>
    <property type="project" value="InterPro"/>
</dbReference>
<sequence length="448" mass="51282">MCRSKHEGGMGFRRFEHFNQALLAKVCWRILNEPDSLIAQVYKGKYFPRSGFLEAQARSRPSWGWQSILFGRQLLSQGLRWQIGNGQTAPLLLGSCIPSLHPLIPALNPCVLPGNDVLRVASVINREEGSWCDEGLAHWFDPRTFRLIKEIPLPRGNVEDRLVWHGTQDGVFTVKSAYHLVVQLDKMDDQWSASVSWMDRPSWIRVWEAPVPPKLRVFLWQILYRLLPTIEALIERKIEVHPRCPVCWAESETLEHLFLECPVARALWDYAGLEYLGQGLPRQTFPLFLKRLLNILRHDHLVMAVTAVLWRIWRSRNWVVFEGKQFGFPALMRQYHQQYQEWINFPAGKAQRGPASPEVEVPPCPMICLWDGATKAASHSAGGMVVKNQLGNTLIARGFQFAGIEDPLVAEALALRKAILWCRDSGFVEVRFEGGCQGAYRQDYSGKY</sequence>
<dbReference type="PANTHER" id="PTHR33116:SF86">
    <property type="entry name" value="REVERSE TRANSCRIPTASE DOMAIN-CONTAINING PROTEIN"/>
    <property type="match status" value="1"/>
</dbReference>
<dbReference type="Pfam" id="PF13456">
    <property type="entry name" value="RVT_3"/>
    <property type="match status" value="1"/>
</dbReference>
<organism evidence="3 4">
    <name type="scientific">Linum trigynum</name>
    <dbReference type="NCBI Taxonomy" id="586398"/>
    <lineage>
        <taxon>Eukaryota</taxon>
        <taxon>Viridiplantae</taxon>
        <taxon>Streptophyta</taxon>
        <taxon>Embryophyta</taxon>
        <taxon>Tracheophyta</taxon>
        <taxon>Spermatophyta</taxon>
        <taxon>Magnoliopsida</taxon>
        <taxon>eudicotyledons</taxon>
        <taxon>Gunneridae</taxon>
        <taxon>Pentapetalae</taxon>
        <taxon>rosids</taxon>
        <taxon>fabids</taxon>
        <taxon>Malpighiales</taxon>
        <taxon>Linaceae</taxon>
        <taxon>Linum</taxon>
    </lineage>
</organism>
<feature type="domain" description="RNase H type-1" evidence="1">
    <location>
        <begin position="371"/>
        <end position="442"/>
    </location>
</feature>
<proteinExistence type="predicted"/>
<evidence type="ECO:0000259" key="2">
    <source>
        <dbReference type="Pfam" id="PF13966"/>
    </source>
</evidence>
<keyword evidence="4" id="KW-1185">Reference proteome</keyword>
<dbReference type="EMBL" id="OZ034817">
    <property type="protein sequence ID" value="CAL1380781.1"/>
    <property type="molecule type" value="Genomic_DNA"/>
</dbReference>
<dbReference type="AlphaFoldDB" id="A0AAV2E4D7"/>
<dbReference type="GO" id="GO:0003676">
    <property type="term" value="F:nucleic acid binding"/>
    <property type="evidence" value="ECO:0007669"/>
    <property type="project" value="InterPro"/>
</dbReference>
<dbReference type="Proteomes" id="UP001497516">
    <property type="component" value="Chromosome 4"/>
</dbReference>
<name>A0AAV2E4D7_9ROSI</name>
<evidence type="ECO:0008006" key="5">
    <source>
        <dbReference type="Google" id="ProtNLM"/>
    </source>
</evidence>
<dbReference type="InterPro" id="IPR002156">
    <property type="entry name" value="RNaseH_domain"/>
</dbReference>
<evidence type="ECO:0000313" key="3">
    <source>
        <dbReference type="EMBL" id="CAL1380781.1"/>
    </source>
</evidence>